<proteinExistence type="predicted"/>
<dbReference type="InterPro" id="IPR011009">
    <property type="entry name" value="Kinase-like_dom_sf"/>
</dbReference>
<name>A0A1B8AHK9_FUSPO</name>
<accession>A0A1B8AHK9</accession>
<dbReference type="Proteomes" id="UP000091967">
    <property type="component" value="Unassembled WGS sequence"/>
</dbReference>
<evidence type="ECO:0000313" key="2">
    <source>
        <dbReference type="Proteomes" id="UP000091967"/>
    </source>
</evidence>
<dbReference type="EMBL" id="LYXU01000004">
    <property type="protein sequence ID" value="OBS20043.1"/>
    <property type="molecule type" value="Genomic_DNA"/>
</dbReference>
<dbReference type="OMA" id="PTREFWM"/>
<keyword evidence="2" id="KW-1185">Reference proteome</keyword>
<dbReference type="PANTHER" id="PTHR21310">
    <property type="entry name" value="AMINOGLYCOSIDE PHOSPHOTRANSFERASE-RELATED-RELATED"/>
    <property type="match status" value="1"/>
</dbReference>
<organism evidence="1 2">
    <name type="scientific">Fusarium poae</name>
    <dbReference type="NCBI Taxonomy" id="36050"/>
    <lineage>
        <taxon>Eukaryota</taxon>
        <taxon>Fungi</taxon>
        <taxon>Dikarya</taxon>
        <taxon>Ascomycota</taxon>
        <taxon>Pezizomycotina</taxon>
        <taxon>Sordariomycetes</taxon>
        <taxon>Hypocreomycetidae</taxon>
        <taxon>Hypocreales</taxon>
        <taxon>Nectriaceae</taxon>
        <taxon>Fusarium</taxon>
    </lineage>
</organism>
<sequence>MASDDDQDYVRDSWPKTSDGEDFDGFNLLNLVRAGSSPFKDTWNVNKLLQEIEAHTLAQGLHMTLSDQREILVRLGRSDVNMLNYKGFPLDSMIRELDFESAVYALLAGHTEIPVSALHFSRPPIKHNVGTDYDVERSVQGRQLMVFDKHPGKSNVWWELSPGGRDDLISQAARIRASLFKYDPPRDFLATYTLPRIFPFMPAKLPVQVEPTREFWLAVFRSKLEATIKNEGDMIGWEDDNNTVGEEAMKAKQSLLRFLPHMLPSEEDDQYLYRMVLEHGDFGIHNMSIVVDADMNHVHITSLYDWETGCIWPALLADPEMALAVDLIADDNAKPAIKRVWEEAATEDLNDFKNHTKNYIETLYHHAPDFERVIKVGKDAHYLWFKLKDWRGDDPEDFFGELGAWAERRMAEMGVPFG</sequence>
<protein>
    <recommendedName>
        <fullName evidence="3">Aminoglycoside phosphotransferase domain-containing protein</fullName>
    </recommendedName>
</protein>
<reference evidence="1 2" key="1">
    <citation type="submission" date="2016-06" db="EMBL/GenBank/DDBJ databases">
        <title>Living apart together: crosstalk between the core and supernumerary genomes in a fungal plant pathogen.</title>
        <authorList>
            <person name="Vanheule A."/>
            <person name="Audenaert K."/>
            <person name="Warris S."/>
            <person name="Van De Geest H."/>
            <person name="Schijlen E."/>
            <person name="Hofte M."/>
            <person name="De Saeger S."/>
            <person name="Haesaert G."/>
            <person name="Waalwijk C."/>
            <person name="Van Der Lee T."/>
        </authorList>
    </citation>
    <scope>NUCLEOTIDE SEQUENCE [LARGE SCALE GENOMIC DNA]</scope>
    <source>
        <strain evidence="1 2">2516</strain>
    </source>
</reference>
<evidence type="ECO:0000313" key="1">
    <source>
        <dbReference type="EMBL" id="OBS20043.1"/>
    </source>
</evidence>
<dbReference type="AlphaFoldDB" id="A0A1B8AHK9"/>
<dbReference type="InterPro" id="IPR051678">
    <property type="entry name" value="AGP_Transferase"/>
</dbReference>
<gene>
    <name evidence="1" type="ORF">FPOA_11764</name>
</gene>
<comment type="caution">
    <text evidence="1">The sequence shown here is derived from an EMBL/GenBank/DDBJ whole genome shotgun (WGS) entry which is preliminary data.</text>
</comment>
<dbReference type="SUPFAM" id="SSF56112">
    <property type="entry name" value="Protein kinase-like (PK-like)"/>
    <property type="match status" value="1"/>
</dbReference>
<evidence type="ECO:0008006" key="3">
    <source>
        <dbReference type="Google" id="ProtNLM"/>
    </source>
</evidence>